<evidence type="ECO:0000256" key="3">
    <source>
        <dbReference type="ARBA" id="ARBA00022989"/>
    </source>
</evidence>
<evidence type="ECO:0000256" key="1">
    <source>
        <dbReference type="ARBA" id="ARBA00004141"/>
    </source>
</evidence>
<organism evidence="6 7">
    <name type="scientific">Mollisia scopiformis</name>
    <name type="common">Conifer needle endophyte fungus</name>
    <name type="synonym">Phialocephala scopiformis</name>
    <dbReference type="NCBI Taxonomy" id="149040"/>
    <lineage>
        <taxon>Eukaryota</taxon>
        <taxon>Fungi</taxon>
        <taxon>Dikarya</taxon>
        <taxon>Ascomycota</taxon>
        <taxon>Pezizomycotina</taxon>
        <taxon>Leotiomycetes</taxon>
        <taxon>Helotiales</taxon>
        <taxon>Mollisiaceae</taxon>
        <taxon>Mollisia</taxon>
    </lineage>
</organism>
<keyword evidence="7" id="KW-1185">Reference proteome</keyword>
<dbReference type="EMBL" id="KQ947428">
    <property type="protein sequence ID" value="KUJ10898.1"/>
    <property type="molecule type" value="Genomic_DNA"/>
</dbReference>
<evidence type="ECO:0000313" key="6">
    <source>
        <dbReference type="EMBL" id="KUJ10898.1"/>
    </source>
</evidence>
<dbReference type="OrthoDB" id="2830640at2759"/>
<feature type="transmembrane region" description="Helical" evidence="5">
    <location>
        <begin position="281"/>
        <end position="299"/>
    </location>
</feature>
<sequence length="373" mass="41551">MEGLYNFYADHGVRYTSHAFNTSYQDFEVTDALIDIKTRRIPVETIRVLNSNIDAWLRTQEGSSGLHMVWIPLLKDARPWRYEIRESTFDAISKHFHVEKALRYGSTAAAGFANFRTGNVTGNSAFLPDLLVFAWSFDACTGATRGICLGDPWILSTAQNLLQYQPALIGHPMAVGYIVIIILGTLMDRDLLRENRNIAEVENRTGYHGWKKSFAGVAKGEYATLSARMSGCATSLAGQQRIAKLFNLIAQKDAKLNIAIAKGSRTLASASKRDSSSMKTLAAVTVAFLPATFVASLFAMPLLNWNASQGSQVLNGRFWIYWAVTAPLTITTLVIWLTWTHRQSLIHRAQDRKDRDRLVDEMSASTEPTLDGH</sequence>
<dbReference type="RefSeq" id="XP_018065253.1">
    <property type="nucleotide sequence ID" value="XM_018223055.1"/>
</dbReference>
<dbReference type="AlphaFoldDB" id="A0A194WSF8"/>
<dbReference type="Gene3D" id="1.20.58.340">
    <property type="entry name" value="Magnesium transport protein CorA, transmembrane region"/>
    <property type="match status" value="1"/>
</dbReference>
<dbReference type="KEGG" id="psco:LY89DRAFT_787231"/>
<accession>A0A194WSF8</accession>
<dbReference type="InterPro" id="IPR045863">
    <property type="entry name" value="CorA_TM1_TM2"/>
</dbReference>
<feature type="transmembrane region" description="Helical" evidence="5">
    <location>
        <begin position="319"/>
        <end position="339"/>
    </location>
</feature>
<evidence type="ECO:0000256" key="4">
    <source>
        <dbReference type="ARBA" id="ARBA00023136"/>
    </source>
</evidence>
<dbReference type="GeneID" id="28832781"/>
<gene>
    <name evidence="6" type="ORF">LY89DRAFT_787231</name>
</gene>
<keyword evidence="4 5" id="KW-0472">Membrane</keyword>
<feature type="transmembrane region" description="Helical" evidence="5">
    <location>
        <begin position="168"/>
        <end position="187"/>
    </location>
</feature>
<keyword evidence="2 5" id="KW-0812">Transmembrane</keyword>
<evidence type="ECO:0000256" key="2">
    <source>
        <dbReference type="ARBA" id="ARBA00022692"/>
    </source>
</evidence>
<proteinExistence type="predicted"/>
<dbReference type="GO" id="GO:0016020">
    <property type="term" value="C:membrane"/>
    <property type="evidence" value="ECO:0007669"/>
    <property type="project" value="UniProtKB-SubCell"/>
</dbReference>
<reference evidence="6 7" key="1">
    <citation type="submission" date="2015-10" db="EMBL/GenBank/DDBJ databases">
        <title>Full genome of DAOMC 229536 Phialocephala scopiformis, a fungal endophyte of spruce producing the potent anti-insectan compound rugulosin.</title>
        <authorList>
            <consortium name="DOE Joint Genome Institute"/>
            <person name="Walker A.K."/>
            <person name="Frasz S.L."/>
            <person name="Seifert K.A."/>
            <person name="Miller J.D."/>
            <person name="Mondo S.J."/>
            <person name="Labutti K."/>
            <person name="Lipzen A."/>
            <person name="Dockter R."/>
            <person name="Kennedy M."/>
            <person name="Grigoriev I.V."/>
            <person name="Spatafora J.W."/>
        </authorList>
    </citation>
    <scope>NUCLEOTIDE SEQUENCE [LARGE SCALE GENOMIC DNA]</scope>
    <source>
        <strain evidence="6 7">CBS 120377</strain>
    </source>
</reference>
<comment type="subcellular location">
    <subcellularLocation>
        <location evidence="1">Membrane</location>
        <topology evidence="1">Multi-pass membrane protein</topology>
    </subcellularLocation>
</comment>
<protein>
    <submittedName>
        <fullName evidence="6">Uncharacterized protein</fullName>
    </submittedName>
</protein>
<dbReference type="InParanoid" id="A0A194WSF8"/>
<evidence type="ECO:0000256" key="5">
    <source>
        <dbReference type="SAM" id="Phobius"/>
    </source>
</evidence>
<name>A0A194WSF8_MOLSC</name>
<dbReference type="Proteomes" id="UP000070700">
    <property type="component" value="Unassembled WGS sequence"/>
</dbReference>
<evidence type="ECO:0000313" key="7">
    <source>
        <dbReference type="Proteomes" id="UP000070700"/>
    </source>
</evidence>
<dbReference type="SUPFAM" id="SSF144083">
    <property type="entry name" value="Magnesium transport protein CorA, transmembrane region"/>
    <property type="match status" value="1"/>
</dbReference>
<keyword evidence="3 5" id="KW-1133">Transmembrane helix</keyword>